<sequence length="92" mass="10188">MNSMSPSCWSSGRKMKKITMTSRQMGMDTHPKSLALQVPWNPCSLTNQGKLLLDATCAPSDITYPTDIGLLNKSREKLEKIIDTLHKPLAGK</sequence>
<accession>A0A927MSX4</accession>
<evidence type="ECO:0000313" key="2">
    <source>
        <dbReference type="Proteomes" id="UP000658225"/>
    </source>
</evidence>
<proteinExistence type="predicted"/>
<evidence type="ECO:0000313" key="1">
    <source>
        <dbReference type="EMBL" id="MBE1556824.1"/>
    </source>
</evidence>
<organism evidence="1 2">
    <name type="scientific">Sporosarcina limicola</name>
    <dbReference type="NCBI Taxonomy" id="34101"/>
    <lineage>
        <taxon>Bacteria</taxon>
        <taxon>Bacillati</taxon>
        <taxon>Bacillota</taxon>
        <taxon>Bacilli</taxon>
        <taxon>Bacillales</taxon>
        <taxon>Caryophanaceae</taxon>
        <taxon>Sporosarcina</taxon>
    </lineage>
</organism>
<keyword evidence="2" id="KW-1185">Reference proteome</keyword>
<reference evidence="1" key="1">
    <citation type="submission" date="2020-10" db="EMBL/GenBank/DDBJ databases">
        <title>Genomic Encyclopedia of Type Strains, Phase IV (KMG-IV): sequencing the most valuable type-strain genomes for metagenomic binning, comparative biology and taxonomic classification.</title>
        <authorList>
            <person name="Goeker M."/>
        </authorList>
    </citation>
    <scope>NUCLEOTIDE SEQUENCE</scope>
    <source>
        <strain evidence="1">DSM 13886</strain>
    </source>
</reference>
<protein>
    <submittedName>
        <fullName evidence="1">Uncharacterized protein</fullName>
    </submittedName>
</protein>
<dbReference type="RefSeq" id="WP_192600435.1">
    <property type="nucleotide sequence ID" value="NZ_JADBEL010000037.1"/>
</dbReference>
<dbReference type="EMBL" id="JADBEL010000037">
    <property type="protein sequence ID" value="MBE1556824.1"/>
    <property type="molecule type" value="Genomic_DNA"/>
</dbReference>
<dbReference type="Proteomes" id="UP000658225">
    <property type="component" value="Unassembled WGS sequence"/>
</dbReference>
<gene>
    <name evidence="1" type="ORF">H4683_003950</name>
</gene>
<dbReference type="AlphaFoldDB" id="A0A927MSX4"/>
<name>A0A927MSX4_9BACL</name>
<comment type="caution">
    <text evidence="1">The sequence shown here is derived from an EMBL/GenBank/DDBJ whole genome shotgun (WGS) entry which is preliminary data.</text>
</comment>